<dbReference type="Proteomes" id="UP000697710">
    <property type="component" value="Unassembled WGS sequence"/>
</dbReference>
<dbReference type="AlphaFoldDB" id="A0A956RR83"/>
<reference evidence="1" key="1">
    <citation type="submission" date="2020-04" db="EMBL/GenBank/DDBJ databases">
        <authorList>
            <person name="Zhang T."/>
        </authorList>
    </citation>
    <scope>NUCLEOTIDE SEQUENCE</scope>
    <source>
        <strain evidence="1">HKST-UBA01</strain>
    </source>
</reference>
<comment type="caution">
    <text evidence="1">The sequence shown here is derived from an EMBL/GenBank/DDBJ whole genome shotgun (WGS) entry which is preliminary data.</text>
</comment>
<evidence type="ECO:0000313" key="1">
    <source>
        <dbReference type="EMBL" id="MCA9730063.1"/>
    </source>
</evidence>
<accession>A0A956RR83</accession>
<dbReference type="EMBL" id="JAGQHR010000970">
    <property type="protein sequence ID" value="MCA9730063.1"/>
    <property type="molecule type" value="Genomic_DNA"/>
</dbReference>
<name>A0A956RR83_UNCEI</name>
<protein>
    <submittedName>
        <fullName evidence="1">Uncharacterized protein</fullName>
    </submittedName>
</protein>
<proteinExistence type="predicted"/>
<reference evidence="1" key="2">
    <citation type="journal article" date="2021" name="Microbiome">
        <title>Successional dynamics and alternative stable states in a saline activated sludge microbial community over 9 years.</title>
        <authorList>
            <person name="Wang Y."/>
            <person name="Ye J."/>
            <person name="Ju F."/>
            <person name="Liu L."/>
            <person name="Boyd J.A."/>
            <person name="Deng Y."/>
            <person name="Parks D.H."/>
            <person name="Jiang X."/>
            <person name="Yin X."/>
            <person name="Woodcroft B.J."/>
            <person name="Tyson G.W."/>
            <person name="Hugenholtz P."/>
            <person name="Polz M.F."/>
            <person name="Zhang T."/>
        </authorList>
    </citation>
    <scope>NUCLEOTIDE SEQUENCE</scope>
    <source>
        <strain evidence="1">HKST-UBA01</strain>
    </source>
</reference>
<organism evidence="1 2">
    <name type="scientific">Eiseniibacteriota bacterium</name>
    <dbReference type="NCBI Taxonomy" id="2212470"/>
    <lineage>
        <taxon>Bacteria</taxon>
        <taxon>Candidatus Eiseniibacteriota</taxon>
    </lineage>
</organism>
<sequence length="82" mass="9268">MTAGRILFLPWDEAHNASARCRIFDLAAWLGRRGWETTVWPPVGGSLGAHLGGPGAFRGPRRALYRSWQLVNRRRQIGRARD</sequence>
<feature type="non-terminal residue" evidence="1">
    <location>
        <position position="82"/>
    </location>
</feature>
<evidence type="ECO:0000313" key="2">
    <source>
        <dbReference type="Proteomes" id="UP000697710"/>
    </source>
</evidence>
<gene>
    <name evidence="1" type="ORF">KC729_20435</name>
</gene>